<accession>A0AAN9V905</accession>
<organism evidence="9 10">
    <name type="scientific">Gryllus longicercus</name>
    <dbReference type="NCBI Taxonomy" id="2509291"/>
    <lineage>
        <taxon>Eukaryota</taxon>
        <taxon>Metazoa</taxon>
        <taxon>Ecdysozoa</taxon>
        <taxon>Arthropoda</taxon>
        <taxon>Hexapoda</taxon>
        <taxon>Insecta</taxon>
        <taxon>Pterygota</taxon>
        <taxon>Neoptera</taxon>
        <taxon>Polyneoptera</taxon>
        <taxon>Orthoptera</taxon>
        <taxon>Ensifera</taxon>
        <taxon>Gryllidea</taxon>
        <taxon>Grylloidea</taxon>
        <taxon>Gryllidae</taxon>
        <taxon>Gryllinae</taxon>
        <taxon>Gryllus</taxon>
    </lineage>
</organism>
<evidence type="ECO:0000256" key="2">
    <source>
        <dbReference type="ARBA" id="ARBA00022946"/>
    </source>
</evidence>
<dbReference type="AlphaFoldDB" id="A0AAN9V905"/>
<dbReference type="PANTHER" id="PTHR15889:SF2">
    <property type="entry name" value="LARGE RIBOSOMAL SUBUNIT PROTEIN ML37"/>
    <property type="match status" value="1"/>
</dbReference>
<keyword evidence="5" id="KW-0687">Ribonucleoprotein</keyword>
<proteinExistence type="inferred from homology"/>
<comment type="caution">
    <text evidence="9">The sequence shown here is derived from an EMBL/GenBank/DDBJ whole genome shotgun (WGS) entry which is preliminary data.</text>
</comment>
<evidence type="ECO:0000256" key="4">
    <source>
        <dbReference type="ARBA" id="ARBA00023128"/>
    </source>
</evidence>
<reference evidence="9 10" key="1">
    <citation type="submission" date="2024-03" db="EMBL/GenBank/DDBJ databases">
        <title>The genome assembly and annotation of the cricket Gryllus longicercus Weissman &amp; Gray.</title>
        <authorList>
            <person name="Szrajer S."/>
            <person name="Gray D."/>
            <person name="Ylla G."/>
        </authorList>
    </citation>
    <scope>NUCLEOTIDE SEQUENCE [LARGE SCALE GENOMIC DNA]</scope>
    <source>
        <strain evidence="9">DAG 2021-001</strain>
        <tissue evidence="9">Whole body minus gut</tissue>
    </source>
</reference>
<dbReference type="GO" id="GO:0005840">
    <property type="term" value="C:ribosome"/>
    <property type="evidence" value="ECO:0007669"/>
    <property type="project" value="UniProtKB-KW"/>
</dbReference>
<dbReference type="Proteomes" id="UP001378592">
    <property type="component" value="Unassembled WGS sequence"/>
</dbReference>
<evidence type="ECO:0000256" key="7">
    <source>
        <dbReference type="ARBA" id="ARBA00039442"/>
    </source>
</evidence>
<evidence type="ECO:0000256" key="1">
    <source>
        <dbReference type="ARBA" id="ARBA00004173"/>
    </source>
</evidence>
<evidence type="ECO:0000256" key="3">
    <source>
        <dbReference type="ARBA" id="ARBA00022980"/>
    </source>
</evidence>
<evidence type="ECO:0000313" key="9">
    <source>
        <dbReference type="EMBL" id="KAK7791885.1"/>
    </source>
</evidence>
<keyword evidence="4" id="KW-0496">Mitochondrion</keyword>
<evidence type="ECO:0000256" key="6">
    <source>
        <dbReference type="ARBA" id="ARBA00037985"/>
    </source>
</evidence>
<dbReference type="GO" id="GO:0006412">
    <property type="term" value="P:translation"/>
    <property type="evidence" value="ECO:0007669"/>
    <property type="project" value="InterPro"/>
</dbReference>
<dbReference type="GO" id="GO:0005739">
    <property type="term" value="C:mitochondrion"/>
    <property type="evidence" value="ECO:0007669"/>
    <property type="project" value="UniProtKB-SubCell"/>
</dbReference>
<dbReference type="EMBL" id="JAZDUA010000490">
    <property type="protein sequence ID" value="KAK7791885.1"/>
    <property type="molecule type" value="Genomic_DNA"/>
</dbReference>
<protein>
    <recommendedName>
        <fullName evidence="7">Large ribosomal subunit protein mL37</fullName>
    </recommendedName>
    <alternativeName>
        <fullName evidence="8">39S ribosomal protein L37, mitochondrial</fullName>
    </alternativeName>
</protein>
<dbReference type="GO" id="GO:1990904">
    <property type="term" value="C:ribonucleoprotein complex"/>
    <property type="evidence" value="ECO:0007669"/>
    <property type="project" value="UniProtKB-KW"/>
</dbReference>
<dbReference type="PANTHER" id="PTHR15889">
    <property type="entry name" value="MITOCHONDRIAL RIBOSOMAL PROTEIN L37"/>
    <property type="match status" value="1"/>
</dbReference>
<dbReference type="InterPro" id="IPR010793">
    <property type="entry name" value="Ribosomal_mL37/mL65"/>
</dbReference>
<keyword evidence="3" id="KW-0689">Ribosomal protein</keyword>
<evidence type="ECO:0000256" key="5">
    <source>
        <dbReference type="ARBA" id="ARBA00023274"/>
    </source>
</evidence>
<name>A0AAN9V905_9ORTH</name>
<evidence type="ECO:0000256" key="8">
    <source>
        <dbReference type="ARBA" id="ARBA00041617"/>
    </source>
</evidence>
<comment type="subcellular location">
    <subcellularLocation>
        <location evidence="1">Mitochondrion</location>
    </subcellularLocation>
</comment>
<keyword evidence="2" id="KW-0809">Transit peptide</keyword>
<gene>
    <name evidence="9" type="ORF">R5R35_003912</name>
</gene>
<keyword evidence="10" id="KW-1185">Reference proteome</keyword>
<sequence>MRLTHSLWKQHLGRMAKKNWKAHGKKVIQESDELKNLEQLGLPVIDINEVVKDMKIVERVKEEEPKDLKHWVEPPPVMNNLHPLYKARQCYMHKNNTVLIGGLDQAKIIAKAVEVKDGLPKMLEEKIEQLNVADMHKLVKRSILASHVFDAQQVKLPKLHDPSRPAWQFPRVYGISDQRRNYLLCEKLVQLCNSWSQKSSALFAVNNGRCVVPIEKEGDLIQFDLTLNMALLSSVPHEKFSSQEEEENIYKIDLPDIYPLKHTVSCEKTHFYESKDIFPVNKFSKFSHLHTIIIHHNETQIKNLHETKVLEGQLVGRCLLHGFAAAVSQARQLFGEVEKELPFPVSIQCIQTDGRLFDFSIFQLNTLDLNGSEGMKNMFWVLPHLELFSLCAYDEGRPTLQGYNPEVLKNFMAFCTH</sequence>
<dbReference type="GO" id="GO:0003735">
    <property type="term" value="F:structural constituent of ribosome"/>
    <property type="evidence" value="ECO:0007669"/>
    <property type="project" value="InterPro"/>
</dbReference>
<dbReference type="Pfam" id="PF07147">
    <property type="entry name" value="PDCD9"/>
    <property type="match status" value="1"/>
</dbReference>
<evidence type="ECO:0000313" key="10">
    <source>
        <dbReference type="Proteomes" id="UP001378592"/>
    </source>
</evidence>
<dbReference type="InterPro" id="IPR052482">
    <property type="entry name" value="mtLSU_mL37"/>
</dbReference>
<comment type="similarity">
    <text evidence="6">Belongs to the mitochondrion-specific ribosomal protein mL37 family.</text>
</comment>